<dbReference type="Proteomes" id="UP000298714">
    <property type="component" value="Chromosome"/>
</dbReference>
<dbReference type="GO" id="GO:0004222">
    <property type="term" value="F:metalloendopeptidase activity"/>
    <property type="evidence" value="ECO:0007669"/>
    <property type="project" value="InterPro"/>
</dbReference>
<evidence type="ECO:0000313" key="12">
    <source>
        <dbReference type="EMBL" id="QCI80176.1"/>
    </source>
</evidence>
<comment type="cofactor">
    <cofactor evidence="7 8">
        <name>Zn(2+)</name>
        <dbReference type="ChEBI" id="CHEBI:29105"/>
    </cofactor>
    <text evidence="7 8">Binds 1 zinc ion per subunit.</text>
</comment>
<dbReference type="InterPro" id="IPR032456">
    <property type="entry name" value="Peptidase_M48_N"/>
</dbReference>
<keyword evidence="13" id="KW-1185">Reference proteome</keyword>
<feature type="binding site" evidence="7">
    <location>
        <position position="248"/>
    </location>
    <ligand>
        <name>Zn(2+)</name>
        <dbReference type="ChEBI" id="CHEBI:29105"/>
        <note>catalytic</note>
    </ligand>
</feature>
<proteinExistence type="inferred from homology"/>
<dbReference type="GO" id="GO:0071586">
    <property type="term" value="P:CAAX-box protein processing"/>
    <property type="evidence" value="ECO:0007669"/>
    <property type="project" value="InterPro"/>
</dbReference>
<gene>
    <name evidence="12" type="ORF">E6W36_13710</name>
</gene>
<organism evidence="12 13">
    <name type="scientific">Hankyongella ginsenosidimutans</name>
    <dbReference type="NCBI Taxonomy" id="1763828"/>
    <lineage>
        <taxon>Bacteria</taxon>
        <taxon>Pseudomonadati</taxon>
        <taxon>Pseudomonadota</taxon>
        <taxon>Alphaproteobacteria</taxon>
        <taxon>Sphingomonadales</taxon>
        <taxon>Sphingomonadaceae</taxon>
        <taxon>Hankyongella</taxon>
    </lineage>
</organism>
<dbReference type="GO" id="GO:0046872">
    <property type="term" value="F:metal ion binding"/>
    <property type="evidence" value="ECO:0007669"/>
    <property type="project" value="UniProtKB-KW"/>
</dbReference>
<dbReference type="CDD" id="cd07343">
    <property type="entry name" value="M48A_Zmpste24p_like"/>
    <property type="match status" value="1"/>
</dbReference>
<dbReference type="InterPro" id="IPR001915">
    <property type="entry name" value="Peptidase_M48"/>
</dbReference>
<feature type="active site" description="Proton donor" evidence="6">
    <location>
        <position position="332"/>
    </location>
</feature>
<comment type="similarity">
    <text evidence="8">Belongs to the peptidase M48 family.</text>
</comment>
<feature type="transmembrane region" description="Helical" evidence="9">
    <location>
        <begin position="32"/>
        <end position="50"/>
    </location>
</feature>
<keyword evidence="4 7" id="KW-0862">Zinc</keyword>
<feature type="transmembrane region" description="Helical" evidence="9">
    <location>
        <begin position="113"/>
        <end position="138"/>
    </location>
</feature>
<evidence type="ECO:0000313" key="13">
    <source>
        <dbReference type="Proteomes" id="UP000298714"/>
    </source>
</evidence>
<evidence type="ECO:0000256" key="1">
    <source>
        <dbReference type="ARBA" id="ARBA00022670"/>
    </source>
</evidence>
<evidence type="ECO:0000256" key="6">
    <source>
        <dbReference type="PIRSR" id="PIRSR627057-1"/>
    </source>
</evidence>
<evidence type="ECO:0000256" key="9">
    <source>
        <dbReference type="SAM" id="Phobius"/>
    </source>
</evidence>
<dbReference type="EMBL" id="CP039704">
    <property type="protein sequence ID" value="QCI80176.1"/>
    <property type="molecule type" value="Genomic_DNA"/>
</dbReference>
<keyword evidence="1 8" id="KW-0645">Protease</keyword>
<keyword evidence="9" id="KW-0472">Membrane</keyword>
<reference evidence="13" key="1">
    <citation type="submission" date="2019-04" db="EMBL/GenBank/DDBJ databases">
        <title>Complete genome sequence of Sphingomonas sp. W1-2-3.</title>
        <authorList>
            <person name="Im W.T."/>
        </authorList>
    </citation>
    <scope>NUCLEOTIDE SEQUENCE [LARGE SCALE GENOMIC DNA]</scope>
    <source>
        <strain evidence="13">W1-2-3</strain>
    </source>
</reference>
<protein>
    <submittedName>
        <fullName evidence="12">M48 family metallopeptidase</fullName>
    </submittedName>
</protein>
<keyword evidence="3 8" id="KW-0378">Hydrolase</keyword>
<evidence type="ECO:0000256" key="2">
    <source>
        <dbReference type="ARBA" id="ARBA00022723"/>
    </source>
</evidence>
<evidence type="ECO:0000259" key="10">
    <source>
        <dbReference type="Pfam" id="PF01435"/>
    </source>
</evidence>
<dbReference type="AlphaFoldDB" id="A0A4D7CBT6"/>
<dbReference type="KEGG" id="hgn:E6W36_13710"/>
<feature type="active site" evidence="6">
    <location>
        <position position="249"/>
    </location>
</feature>
<feature type="binding site" evidence="7">
    <location>
        <position position="252"/>
    </location>
    <ligand>
        <name>Zn(2+)</name>
        <dbReference type="ChEBI" id="CHEBI:29105"/>
        <note>catalytic</note>
    </ligand>
</feature>
<name>A0A4D7CBT6_9SPHN</name>
<keyword evidence="5 8" id="KW-0482">Metalloprotease</keyword>
<keyword evidence="9" id="KW-1133">Transmembrane helix</keyword>
<evidence type="ECO:0000256" key="5">
    <source>
        <dbReference type="ARBA" id="ARBA00023049"/>
    </source>
</evidence>
<keyword evidence="9" id="KW-0812">Transmembrane</keyword>
<dbReference type="RefSeq" id="WP_222873040.1">
    <property type="nucleotide sequence ID" value="NZ_CP039704.1"/>
</dbReference>
<feature type="transmembrane region" description="Helical" evidence="9">
    <location>
        <begin position="300"/>
        <end position="320"/>
    </location>
</feature>
<feature type="domain" description="CAAX prenyl protease 1 N-terminal" evidence="11">
    <location>
        <begin position="23"/>
        <end position="175"/>
    </location>
</feature>
<evidence type="ECO:0000256" key="8">
    <source>
        <dbReference type="RuleBase" id="RU003983"/>
    </source>
</evidence>
<feature type="domain" description="Peptidase M48" evidence="10">
    <location>
        <begin position="188"/>
        <end position="384"/>
    </location>
</feature>
<evidence type="ECO:0000256" key="4">
    <source>
        <dbReference type="ARBA" id="ARBA00022833"/>
    </source>
</evidence>
<dbReference type="Pfam" id="PF16491">
    <property type="entry name" value="Peptidase_M48_N"/>
    <property type="match status" value="1"/>
</dbReference>
<accession>A0A4D7CBT6</accession>
<dbReference type="Gene3D" id="3.30.2010.10">
    <property type="entry name" value="Metalloproteases ('zincins'), catalytic domain"/>
    <property type="match status" value="1"/>
</dbReference>
<feature type="transmembrane region" description="Helical" evidence="9">
    <location>
        <begin position="71"/>
        <end position="93"/>
    </location>
</feature>
<evidence type="ECO:0000256" key="7">
    <source>
        <dbReference type="PIRSR" id="PIRSR627057-2"/>
    </source>
</evidence>
<evidence type="ECO:0000259" key="11">
    <source>
        <dbReference type="Pfam" id="PF16491"/>
    </source>
</evidence>
<dbReference type="PANTHER" id="PTHR10120">
    <property type="entry name" value="CAAX PRENYL PROTEASE 1"/>
    <property type="match status" value="1"/>
</dbReference>
<dbReference type="InterPro" id="IPR027057">
    <property type="entry name" value="CAXX_Prtase_1"/>
</dbReference>
<feature type="binding site" evidence="7">
    <location>
        <position position="328"/>
    </location>
    <ligand>
        <name>Zn(2+)</name>
        <dbReference type="ChEBI" id="CHEBI:29105"/>
        <note>catalytic</note>
    </ligand>
</feature>
<keyword evidence="2 7" id="KW-0479">Metal-binding</keyword>
<evidence type="ECO:0000256" key="3">
    <source>
        <dbReference type="ARBA" id="ARBA00022801"/>
    </source>
</evidence>
<feature type="transmembrane region" description="Helical" evidence="9">
    <location>
        <begin position="145"/>
        <end position="169"/>
    </location>
</feature>
<sequence>MAFDPAAATAAYIASIPPDVQARSIAYTEGGYWLLPLGLIVTGVVTWIIVRWGILAKLRDRAQKSKPRPSSAAFQVAATYIGLSALITLPWTIYTDWWRPHHYGLSKQPLGDWLGQGMIGLVLNVLIGGLFFMGLYWLIRRLPRLWWLAGAGMAGAGILLMLLIAPVFIEPLFNKYEPFPKGPARDAIVALAKDAGVPEDRIFVFNGSRQRDVVTANVSGAFGSARIAVSDIAVDRASLPEVRAVVGHEIGHYKLGHSLRSVLFFSAMALLAFWATHRLFQPALRWFGAQDQVQGLADPAGLPVLLFVVSVFGFLATPLLNSYIRIGEVEADQYSLDHARDPDGLSTALLKAVEYRKASPGRLEEIIFHDHPGVENRVRMAMEWKARHQK</sequence>
<dbReference type="Pfam" id="PF01435">
    <property type="entry name" value="Peptidase_M48"/>
    <property type="match status" value="1"/>
</dbReference>